<dbReference type="AlphaFoldDB" id="A0A9Q3D5T4"/>
<dbReference type="Proteomes" id="UP000765509">
    <property type="component" value="Unassembled WGS sequence"/>
</dbReference>
<feature type="region of interest" description="Disordered" evidence="1">
    <location>
        <begin position="265"/>
        <end position="300"/>
    </location>
</feature>
<feature type="transmembrane region" description="Helical" evidence="2">
    <location>
        <begin position="12"/>
        <end position="33"/>
    </location>
</feature>
<feature type="transmembrane region" description="Helical" evidence="2">
    <location>
        <begin position="124"/>
        <end position="144"/>
    </location>
</feature>
<feature type="transmembrane region" description="Helical" evidence="2">
    <location>
        <begin position="824"/>
        <end position="845"/>
    </location>
</feature>
<gene>
    <name evidence="3" type="ORF">O181_036050</name>
</gene>
<protein>
    <recommendedName>
        <fullName evidence="5">CSC1/OSCA1-like 7TM region domain-containing protein</fullName>
    </recommendedName>
</protein>
<feature type="region of interest" description="Disordered" evidence="1">
    <location>
        <begin position="534"/>
        <end position="576"/>
    </location>
</feature>
<evidence type="ECO:0008006" key="5">
    <source>
        <dbReference type="Google" id="ProtNLM"/>
    </source>
</evidence>
<dbReference type="OrthoDB" id="2591106at2759"/>
<feature type="compositionally biased region" description="Polar residues" evidence="1">
    <location>
        <begin position="266"/>
        <end position="282"/>
    </location>
</feature>
<feature type="compositionally biased region" description="Polar residues" evidence="1">
    <location>
        <begin position="547"/>
        <end position="557"/>
    </location>
</feature>
<organism evidence="3 4">
    <name type="scientific">Austropuccinia psidii MF-1</name>
    <dbReference type="NCBI Taxonomy" id="1389203"/>
    <lineage>
        <taxon>Eukaryota</taxon>
        <taxon>Fungi</taxon>
        <taxon>Dikarya</taxon>
        <taxon>Basidiomycota</taxon>
        <taxon>Pucciniomycotina</taxon>
        <taxon>Pucciniomycetes</taxon>
        <taxon>Pucciniales</taxon>
        <taxon>Sphaerophragmiaceae</taxon>
        <taxon>Austropuccinia</taxon>
    </lineage>
</organism>
<evidence type="ECO:0000256" key="1">
    <source>
        <dbReference type="SAM" id="MobiDB-lite"/>
    </source>
</evidence>
<dbReference type="EMBL" id="AVOT02013564">
    <property type="protein sequence ID" value="MBW0496335.1"/>
    <property type="molecule type" value="Genomic_DNA"/>
</dbReference>
<accession>A0A9Q3D5T4</accession>
<name>A0A9Q3D5T4_9BASI</name>
<evidence type="ECO:0000313" key="4">
    <source>
        <dbReference type="Proteomes" id="UP000765509"/>
    </source>
</evidence>
<keyword evidence="4" id="KW-1185">Reference proteome</keyword>
<sequence length="1042" mass="117499">MSSGFATDPLVLGIISNIVLAAVLISPLLWIFFRARAQPTSFFWKAVYVPRTWWPPDPNLRTHKIFDSLFSFSSFKFFIILLKGQPAPLVICDEASQKLQSNSNFTILTDEEIHLRFLALCLRIALLALLLGLPTFLFLFIFGVPPLPDSVLSSSLEDLTALRLLYQYDLSPNDYAPRFNAWVISALLIGSVLSLLLILVEWNYLRGHFERFSEEKCQKLQIVYLPRTPESGFDQVGEKQMVAWIQACGLGPIRGEGSRRAFLARKNSQPAPSSHTYTQSYPTKEKNKGDQLQTGLDSDEHDYPPLSPMFHIPSEQRALIIQGVFTVSPLNKLRLLAKQRRQVLNQLELNEAKYIAGFSPEEVDKSMSSRNMSKVDKKKGKAQNKNQDADLTAENVTPYGPAGQYKLETQWKTKVKFDWESQSLQSSKFETSSQVESLTPTLTQGGKPSLYSELHFCEIFDDHKLSNIEYQQKWAIGNQVNKNPDGTLVSVRSNEASHTEVTPGYCTIPFASLDTQASQLPSLSLHVDEEKSWRNQSLSPRDWPDSRSLTPSSPASTRDTHGYQLPPSTAPTSELLEPSDNETMVKKARFLPAKEPIRLDELFQKESSLEARPRLPRSTSVSNLKSILRLNSSTFLSDHEEKSIVPSFSRIEGSKYQLNHSNVNTNLLKTPLDLLKINQIDGKSHSKSSSKHSESLPFARPLVNLGNLEIPLNLNFSKRKPHRFMSTKELESLYISIRKNRSHLKQLNARFLTEKLNAVKELEEGLNGKVCGWILVGQGVKAIKGAKPIDGMTRDDVIWESLGKKRNVQSMYKRSSQTGGKIELDMIITLSLVVAFQSALIGVILFSRKGWVLTTLSFSMTFLIILIYVWMRYQGSNFSSRKYLPSASRKALEIFERGPLACDHKVDFEGKLEPSSSQSSYVQRRESVGSVMRLMDTALESFDIGVERTIPLPSETVDDLVDTHLALRTYPDAPPHLPGLPWRTKERISQYMLYPPVLLQTSPAVWLPKNSVAADEAAELKKYWDLDAFYEEGISTNNLNLG</sequence>
<proteinExistence type="predicted"/>
<keyword evidence="2" id="KW-1133">Transmembrane helix</keyword>
<keyword evidence="2" id="KW-0812">Transmembrane</keyword>
<feature type="transmembrane region" description="Helical" evidence="2">
    <location>
        <begin position="851"/>
        <end position="871"/>
    </location>
</feature>
<reference evidence="3" key="1">
    <citation type="submission" date="2021-03" db="EMBL/GenBank/DDBJ databases">
        <title>Draft genome sequence of rust myrtle Austropuccinia psidii MF-1, a brazilian biotype.</title>
        <authorList>
            <person name="Quecine M.C."/>
            <person name="Pachon D.M.R."/>
            <person name="Bonatelli M.L."/>
            <person name="Correr F.H."/>
            <person name="Franceschini L.M."/>
            <person name="Leite T.F."/>
            <person name="Margarido G.R.A."/>
            <person name="Almeida C.A."/>
            <person name="Ferrarezi J.A."/>
            <person name="Labate C.A."/>
        </authorList>
    </citation>
    <scope>NUCLEOTIDE SEQUENCE</scope>
    <source>
        <strain evidence="3">MF-1</strain>
    </source>
</reference>
<comment type="caution">
    <text evidence="3">The sequence shown here is derived from an EMBL/GenBank/DDBJ whole genome shotgun (WGS) entry which is preliminary data.</text>
</comment>
<feature type="region of interest" description="Disordered" evidence="1">
    <location>
        <begin position="366"/>
        <end position="387"/>
    </location>
</feature>
<keyword evidence="2" id="KW-0472">Membrane</keyword>
<evidence type="ECO:0000313" key="3">
    <source>
        <dbReference type="EMBL" id="MBW0496335.1"/>
    </source>
</evidence>
<feature type="transmembrane region" description="Helical" evidence="2">
    <location>
        <begin position="179"/>
        <end position="200"/>
    </location>
</feature>
<evidence type="ECO:0000256" key="2">
    <source>
        <dbReference type="SAM" id="Phobius"/>
    </source>
</evidence>